<keyword evidence="2 7" id="KW-0813">Transport</keyword>
<feature type="transmembrane region" description="Helical" evidence="7">
    <location>
        <begin position="234"/>
        <end position="253"/>
    </location>
</feature>
<keyword evidence="10" id="KW-1185">Reference proteome</keyword>
<dbReference type="CDD" id="cd06261">
    <property type="entry name" value="TM_PBP2"/>
    <property type="match status" value="1"/>
</dbReference>
<evidence type="ECO:0000256" key="4">
    <source>
        <dbReference type="ARBA" id="ARBA00022692"/>
    </source>
</evidence>
<keyword evidence="4 7" id="KW-0812">Transmembrane</keyword>
<evidence type="ECO:0000256" key="5">
    <source>
        <dbReference type="ARBA" id="ARBA00022989"/>
    </source>
</evidence>
<reference evidence="9 10" key="1">
    <citation type="submission" date="2016-03" db="EMBL/GenBank/DDBJ databases">
        <title>Genome sequence of Mycoplasma gallinarum strain Mgn_IPT.</title>
        <authorList>
            <person name="Yacoub E."/>
            <person name="Sirand-Pugnet P."/>
            <person name="Barre A."/>
            <person name="Maurier F."/>
            <person name="Blanchard A."/>
            <person name="Ben Abdelmoumen B.M."/>
        </authorList>
    </citation>
    <scope>NUCLEOTIDE SEQUENCE [LARGE SCALE GENOMIC DNA]</scope>
    <source>
        <strain evidence="9 10">Mgn_IPT</strain>
    </source>
</reference>
<dbReference type="STRING" id="29557.MGALLINA_00680"/>
<dbReference type="InterPro" id="IPR035906">
    <property type="entry name" value="MetI-like_sf"/>
</dbReference>
<comment type="similarity">
    <text evidence="7">Belongs to the binding-protein-dependent transport system permease family.</text>
</comment>
<organism evidence="9 10">
    <name type="scientific">Mycoplasmopsis gallinarum</name>
    <dbReference type="NCBI Taxonomy" id="29557"/>
    <lineage>
        <taxon>Bacteria</taxon>
        <taxon>Bacillati</taxon>
        <taxon>Mycoplasmatota</taxon>
        <taxon>Mycoplasmoidales</taxon>
        <taxon>Metamycoplasmataceae</taxon>
        <taxon>Mycoplasmopsis</taxon>
    </lineage>
</organism>
<dbReference type="SUPFAM" id="SSF161098">
    <property type="entry name" value="MetI-like"/>
    <property type="match status" value="1"/>
</dbReference>
<feature type="transmembrane region" description="Helical" evidence="7">
    <location>
        <begin position="86"/>
        <end position="103"/>
    </location>
</feature>
<feature type="domain" description="ABC transmembrane type-1" evidence="8">
    <location>
        <begin position="51"/>
        <end position="253"/>
    </location>
</feature>
<dbReference type="EMBL" id="LVLH01000014">
    <property type="protein sequence ID" value="OAB49191.1"/>
    <property type="molecule type" value="Genomic_DNA"/>
</dbReference>
<feature type="transmembrane region" description="Helical" evidence="7">
    <location>
        <begin position="51"/>
        <end position="74"/>
    </location>
</feature>
<dbReference type="PANTHER" id="PTHR43744:SF12">
    <property type="entry name" value="ABC TRANSPORTER PERMEASE PROTEIN MG189-RELATED"/>
    <property type="match status" value="1"/>
</dbReference>
<dbReference type="PANTHER" id="PTHR43744">
    <property type="entry name" value="ABC TRANSPORTER PERMEASE PROTEIN MG189-RELATED-RELATED"/>
    <property type="match status" value="1"/>
</dbReference>
<evidence type="ECO:0000313" key="10">
    <source>
        <dbReference type="Proteomes" id="UP000076983"/>
    </source>
</evidence>
<dbReference type="Pfam" id="PF00528">
    <property type="entry name" value="BPD_transp_1"/>
    <property type="match status" value="1"/>
</dbReference>
<sequence length="270" mass="29812">MGKQQALELSSNFSLIPQEFSPDNYTKAMGIYAAGDDVASLKKGVDYLPSLGFTFANVVFSVVVKILVTMLAGYAFSLKTWRFKKLLWSILISLLVLPEVALLSGQYWMVTRLDEAIRLKQNFFGMVAAVSVPFLASIFTALMFRNAFEAIPKRLKEVATVDGAVGAKYFFKIAVPMVTPTILTVTILTALASWNSYLWPALISDNTFTVLSVWIFSVGQDLSDPANPRPMPSLKMAAAILAIAPMFIVYLLARKWIMRSISRQGSTIKG</sequence>
<dbReference type="PATRIC" id="fig|29557.3.peg.51"/>
<evidence type="ECO:0000256" key="1">
    <source>
        <dbReference type="ARBA" id="ARBA00004651"/>
    </source>
</evidence>
<feature type="transmembrane region" description="Helical" evidence="7">
    <location>
        <begin position="123"/>
        <end position="148"/>
    </location>
</feature>
<keyword evidence="6 7" id="KW-0472">Membrane</keyword>
<proteinExistence type="inferred from homology"/>
<evidence type="ECO:0000256" key="6">
    <source>
        <dbReference type="ARBA" id="ARBA00023136"/>
    </source>
</evidence>
<evidence type="ECO:0000256" key="2">
    <source>
        <dbReference type="ARBA" id="ARBA00022448"/>
    </source>
</evidence>
<keyword evidence="3" id="KW-1003">Cell membrane</keyword>
<comment type="subcellular location">
    <subcellularLocation>
        <location evidence="1 7">Cell membrane</location>
        <topology evidence="1 7">Multi-pass membrane protein</topology>
    </subcellularLocation>
</comment>
<dbReference type="Proteomes" id="UP000076983">
    <property type="component" value="Unassembled WGS sequence"/>
</dbReference>
<feature type="transmembrane region" description="Helical" evidence="7">
    <location>
        <begin position="169"/>
        <end position="194"/>
    </location>
</feature>
<comment type="caution">
    <text evidence="9">The sequence shown here is derived from an EMBL/GenBank/DDBJ whole genome shotgun (WGS) entry which is preliminary data.</text>
</comment>
<dbReference type="GO" id="GO:0005886">
    <property type="term" value="C:plasma membrane"/>
    <property type="evidence" value="ECO:0007669"/>
    <property type="project" value="UniProtKB-SubCell"/>
</dbReference>
<evidence type="ECO:0000313" key="9">
    <source>
        <dbReference type="EMBL" id="OAB49191.1"/>
    </source>
</evidence>
<name>A0A168RQE8_9BACT</name>
<dbReference type="PROSITE" id="PS50928">
    <property type="entry name" value="ABC_TM1"/>
    <property type="match status" value="1"/>
</dbReference>
<evidence type="ECO:0000256" key="3">
    <source>
        <dbReference type="ARBA" id="ARBA00022475"/>
    </source>
</evidence>
<evidence type="ECO:0000259" key="8">
    <source>
        <dbReference type="PROSITE" id="PS50928"/>
    </source>
</evidence>
<protein>
    <submittedName>
        <fullName evidence="9">ABC transporter, permease protein</fullName>
    </submittedName>
</protein>
<dbReference type="AlphaFoldDB" id="A0A168RQE8"/>
<evidence type="ECO:0000256" key="7">
    <source>
        <dbReference type="RuleBase" id="RU363032"/>
    </source>
</evidence>
<dbReference type="Gene3D" id="1.10.3720.10">
    <property type="entry name" value="MetI-like"/>
    <property type="match status" value="1"/>
</dbReference>
<accession>A0A168RQE8</accession>
<dbReference type="GO" id="GO:0055085">
    <property type="term" value="P:transmembrane transport"/>
    <property type="evidence" value="ECO:0007669"/>
    <property type="project" value="InterPro"/>
</dbReference>
<keyword evidence="5 7" id="KW-1133">Transmembrane helix</keyword>
<gene>
    <name evidence="9" type="ORF">MGALLINA_00680</name>
</gene>
<dbReference type="InterPro" id="IPR000515">
    <property type="entry name" value="MetI-like"/>
</dbReference>